<keyword evidence="1" id="KW-1133">Transmembrane helix</keyword>
<evidence type="ECO:0000313" key="2">
    <source>
        <dbReference type="EMBL" id="SFR42973.1"/>
    </source>
</evidence>
<evidence type="ECO:0000313" key="3">
    <source>
        <dbReference type="Proteomes" id="UP000243250"/>
    </source>
</evidence>
<keyword evidence="1" id="KW-0472">Membrane</keyword>
<proteinExistence type="predicted"/>
<reference evidence="3" key="1">
    <citation type="submission" date="2016-10" db="EMBL/GenBank/DDBJ databases">
        <authorList>
            <person name="Varghese N."/>
            <person name="Submissions S."/>
        </authorList>
    </citation>
    <scope>NUCLEOTIDE SEQUENCE [LARGE SCALE GENOMIC DNA]</scope>
    <source>
        <strain evidence="3">CGMCC 1.8711</strain>
    </source>
</reference>
<feature type="transmembrane region" description="Helical" evidence="1">
    <location>
        <begin position="21"/>
        <end position="44"/>
    </location>
</feature>
<sequence length="46" mass="4826">MIGQGLTSDAGIDYVLESEGVVANFSFTGLFVGLVVVVSTHNVVRQ</sequence>
<dbReference type="EMBL" id="FOYS01000002">
    <property type="protein sequence ID" value="SFR42973.1"/>
    <property type="molecule type" value="Genomic_DNA"/>
</dbReference>
<name>A0A1I6GL98_9EURY</name>
<organism evidence="2 3">
    <name type="scientific">Halogeometricum limi</name>
    <dbReference type="NCBI Taxonomy" id="555875"/>
    <lineage>
        <taxon>Archaea</taxon>
        <taxon>Methanobacteriati</taxon>
        <taxon>Methanobacteriota</taxon>
        <taxon>Stenosarchaea group</taxon>
        <taxon>Halobacteria</taxon>
        <taxon>Halobacteriales</taxon>
        <taxon>Haloferacaceae</taxon>
        <taxon>Halogeometricum</taxon>
    </lineage>
</organism>
<protein>
    <submittedName>
        <fullName evidence="2">Uncharacterized protein</fullName>
    </submittedName>
</protein>
<evidence type="ECO:0000256" key="1">
    <source>
        <dbReference type="SAM" id="Phobius"/>
    </source>
</evidence>
<dbReference type="Proteomes" id="UP000243250">
    <property type="component" value="Unassembled WGS sequence"/>
</dbReference>
<accession>A0A1I6GL98</accession>
<gene>
    <name evidence="2" type="ORF">SAMN04488124_1219</name>
</gene>
<keyword evidence="1" id="KW-0812">Transmembrane</keyword>
<keyword evidence="3" id="KW-1185">Reference proteome</keyword>
<dbReference type="AlphaFoldDB" id="A0A1I6GL98"/>